<name>A0A3D8GU56_9BACI</name>
<dbReference type="Gene3D" id="3.30.530.20">
    <property type="match status" value="1"/>
</dbReference>
<dbReference type="Proteomes" id="UP000257144">
    <property type="component" value="Unassembled WGS sequence"/>
</dbReference>
<sequence length="148" mass="16504">MNASLDLVWYAWTLPDRVSAWFAAETVIEPRTGGAYELYFIPGNREAMNTKGCKITKLVDKNELHFTWKGPDQFAAIMNNEDNLTVVKVSLEEIGPETTKITVEHIGFKAEAQWAEALEWHKMAWSGVLGSLKSAIETGKGALCCQPE</sequence>
<accession>A0A3D8GU56</accession>
<organism evidence="3 4">
    <name type="scientific">Neobacillus piezotolerans</name>
    <dbReference type="NCBI Taxonomy" id="2259171"/>
    <lineage>
        <taxon>Bacteria</taxon>
        <taxon>Bacillati</taxon>
        <taxon>Bacillota</taxon>
        <taxon>Bacilli</taxon>
        <taxon>Bacillales</taxon>
        <taxon>Bacillaceae</taxon>
        <taxon>Neobacillus</taxon>
    </lineage>
</organism>
<gene>
    <name evidence="3" type="ORF">DRW41_00010</name>
</gene>
<dbReference type="Pfam" id="PF08327">
    <property type="entry name" value="AHSA1"/>
    <property type="match status" value="1"/>
</dbReference>
<keyword evidence="4" id="KW-1185">Reference proteome</keyword>
<dbReference type="CDD" id="cd07814">
    <property type="entry name" value="SRPBCC_CalC_Aha1-like"/>
    <property type="match status" value="1"/>
</dbReference>
<evidence type="ECO:0000313" key="4">
    <source>
        <dbReference type="Proteomes" id="UP000257144"/>
    </source>
</evidence>
<dbReference type="InterPro" id="IPR013538">
    <property type="entry name" value="ASHA1/2-like_C"/>
</dbReference>
<evidence type="ECO:0000256" key="1">
    <source>
        <dbReference type="ARBA" id="ARBA00006817"/>
    </source>
</evidence>
<proteinExistence type="inferred from homology"/>
<reference evidence="3 4" key="1">
    <citation type="submission" date="2018-07" db="EMBL/GenBank/DDBJ databases">
        <title>Bacillus sp. YLB-04 draft genome sequence.</title>
        <authorList>
            <person name="Yu L."/>
            <person name="Tang X."/>
        </authorList>
    </citation>
    <scope>NUCLEOTIDE SEQUENCE [LARGE SCALE GENOMIC DNA]</scope>
    <source>
        <strain evidence="3 4">YLB-04</strain>
    </source>
</reference>
<dbReference type="OrthoDB" id="2580049at2"/>
<comment type="caution">
    <text evidence="3">The sequence shown here is derived from an EMBL/GenBank/DDBJ whole genome shotgun (WGS) entry which is preliminary data.</text>
</comment>
<evidence type="ECO:0000259" key="2">
    <source>
        <dbReference type="Pfam" id="PF08327"/>
    </source>
</evidence>
<protein>
    <submittedName>
        <fullName evidence="3">SRPBCC domain-containing protein</fullName>
    </submittedName>
</protein>
<dbReference type="EMBL" id="QNQT01000001">
    <property type="protein sequence ID" value="RDU38000.1"/>
    <property type="molecule type" value="Genomic_DNA"/>
</dbReference>
<feature type="domain" description="Activator of Hsp90 ATPase homologue 1/2-like C-terminal" evidence="2">
    <location>
        <begin position="2"/>
        <end position="136"/>
    </location>
</feature>
<dbReference type="AlphaFoldDB" id="A0A3D8GU56"/>
<dbReference type="InterPro" id="IPR023393">
    <property type="entry name" value="START-like_dom_sf"/>
</dbReference>
<comment type="similarity">
    <text evidence="1">Belongs to the AHA1 family.</text>
</comment>
<evidence type="ECO:0000313" key="3">
    <source>
        <dbReference type="EMBL" id="RDU38000.1"/>
    </source>
</evidence>
<dbReference type="RefSeq" id="WP_115449911.1">
    <property type="nucleotide sequence ID" value="NZ_QNQT01000001.1"/>
</dbReference>
<dbReference type="SUPFAM" id="SSF55961">
    <property type="entry name" value="Bet v1-like"/>
    <property type="match status" value="1"/>
</dbReference>